<gene>
    <name evidence="1" type="ORF">KPL71_009398</name>
</gene>
<protein>
    <submittedName>
        <fullName evidence="1">NAC domain-containing protein 83</fullName>
    </submittedName>
</protein>
<sequence>MMMMPTGFRFNPTDEELIEFLFRKLSGQEMQLYGDFIVERGVYELDPQHLQWDYNVALSTNERFYFCLRENDSREVSGRGWWRATGRVKKVYANYNNQTLVGFKRPLTFHRFSRDEPHDSRTKRNKAIKTNWIMHEYGLESYTTDWRLCKIKYKGKPSVQEELENIIRSAAEEQQQQQQQQLQDSPIQLPNLESNNCNYPEDSFFGYYNYYNNHEPSYYNYPGFIDFSGGQVQQQQYLQLDNININVYGSNNNNVAENMQMEAINVENEQLNDLISASFDPYDY</sequence>
<name>A0ACB8MDD3_CITSI</name>
<accession>A0ACB8MDD3</accession>
<organism evidence="1 2">
    <name type="scientific">Citrus sinensis</name>
    <name type="common">Sweet orange</name>
    <name type="synonym">Citrus aurantium var. sinensis</name>
    <dbReference type="NCBI Taxonomy" id="2711"/>
    <lineage>
        <taxon>Eukaryota</taxon>
        <taxon>Viridiplantae</taxon>
        <taxon>Streptophyta</taxon>
        <taxon>Embryophyta</taxon>
        <taxon>Tracheophyta</taxon>
        <taxon>Spermatophyta</taxon>
        <taxon>Magnoliopsida</taxon>
        <taxon>eudicotyledons</taxon>
        <taxon>Gunneridae</taxon>
        <taxon>Pentapetalae</taxon>
        <taxon>rosids</taxon>
        <taxon>malvids</taxon>
        <taxon>Sapindales</taxon>
        <taxon>Rutaceae</taxon>
        <taxon>Aurantioideae</taxon>
        <taxon>Citrus</taxon>
    </lineage>
</organism>
<proteinExistence type="predicted"/>
<evidence type="ECO:0000313" key="1">
    <source>
        <dbReference type="EMBL" id="KAH9783639.1"/>
    </source>
</evidence>
<evidence type="ECO:0000313" key="2">
    <source>
        <dbReference type="Proteomes" id="UP000829398"/>
    </source>
</evidence>
<keyword evidence="2" id="KW-1185">Reference proteome</keyword>
<comment type="caution">
    <text evidence="1">The sequence shown here is derived from an EMBL/GenBank/DDBJ whole genome shotgun (WGS) entry which is preliminary data.</text>
</comment>
<dbReference type="EMBL" id="CM039172">
    <property type="protein sequence ID" value="KAH9783639.1"/>
    <property type="molecule type" value="Genomic_DNA"/>
</dbReference>
<reference evidence="2" key="1">
    <citation type="journal article" date="2023" name="Hortic. Res.">
        <title>A chromosome-level phased genome enabling allele-level studies in sweet orange: a case study on citrus Huanglongbing tolerance.</title>
        <authorList>
            <person name="Wu B."/>
            <person name="Yu Q."/>
            <person name="Deng Z."/>
            <person name="Duan Y."/>
            <person name="Luo F."/>
            <person name="Gmitter F. Jr."/>
        </authorList>
    </citation>
    <scope>NUCLEOTIDE SEQUENCE [LARGE SCALE GENOMIC DNA]</scope>
    <source>
        <strain evidence="2">cv. Valencia</strain>
    </source>
</reference>
<dbReference type="Proteomes" id="UP000829398">
    <property type="component" value="Chromosome 3"/>
</dbReference>